<reference evidence="1 2" key="1">
    <citation type="submission" date="2011-02" db="EMBL/GenBank/DDBJ databases">
        <authorList>
            <person name="Weinstock G."/>
            <person name="Sodergren E."/>
            <person name="Clifton S."/>
            <person name="Fulton L."/>
            <person name="Fulton B."/>
            <person name="Courtney L."/>
            <person name="Fronick C."/>
            <person name="Harrison M."/>
            <person name="Strong C."/>
            <person name="Farmer C."/>
            <person name="Delahaunty K."/>
            <person name="Markovic C."/>
            <person name="Hall O."/>
            <person name="Minx P."/>
            <person name="Tomlinson C."/>
            <person name="Mitreva M."/>
            <person name="Hou S."/>
            <person name="Chen J."/>
            <person name="Wollam A."/>
            <person name="Pepin K.H."/>
            <person name="Johnson M."/>
            <person name="Bhonagiri V."/>
            <person name="Zhang X."/>
            <person name="Suruliraj S."/>
            <person name="Warren W."/>
            <person name="Chinwalla A."/>
            <person name="Mardis E.R."/>
            <person name="Wilson R.K."/>
        </authorList>
    </citation>
    <scope>NUCLEOTIDE SEQUENCE [LARGE SCALE GENOMIC DNA]</scope>
    <source>
        <strain evidence="1 2">YIT 11841</strain>
    </source>
</reference>
<comment type="caution">
    <text evidence="1">The sequence shown here is derived from an EMBL/GenBank/DDBJ whole genome shotgun (WGS) entry which is preliminary data.</text>
</comment>
<gene>
    <name evidence="1" type="ORF">HMPREF9442_01634</name>
</gene>
<proteinExistence type="predicted"/>
<sequence>MVRENGFDELAFMEKVKFKSLVDELPDKKAPSATVNPKDLKFLNLVSVKLARKKLDCNRGFGLCDFKFLPKNISVSVAKQAVFDGEYLVELKTDTLNSRYYIELLLDEEFPEGFDKNDACLMIDDDLYWINDSVTIEDMNDWLNSDEMYAEMERRIDYLFETGQIARGVVPFVDSLGQHGGYIIDVVGVPADIPGGKIPLN</sequence>
<dbReference type="OrthoDB" id="1086671at2"/>
<accession>F3QTW5</accession>
<evidence type="ECO:0000313" key="2">
    <source>
        <dbReference type="Proteomes" id="UP000005546"/>
    </source>
</evidence>
<organism evidence="1 2">
    <name type="scientific">Paraprevotella xylaniphila YIT 11841</name>
    <dbReference type="NCBI Taxonomy" id="762982"/>
    <lineage>
        <taxon>Bacteria</taxon>
        <taxon>Pseudomonadati</taxon>
        <taxon>Bacteroidota</taxon>
        <taxon>Bacteroidia</taxon>
        <taxon>Bacteroidales</taxon>
        <taxon>Prevotellaceae</taxon>
        <taxon>Paraprevotella</taxon>
    </lineage>
</organism>
<dbReference type="RefSeq" id="WP_008626870.1">
    <property type="nucleotide sequence ID" value="NZ_GL883841.1"/>
</dbReference>
<dbReference type="HOGENOM" id="CLU_1270199_0_0_10"/>
<evidence type="ECO:0000313" key="1">
    <source>
        <dbReference type="EMBL" id="EGG54374.1"/>
    </source>
</evidence>
<dbReference type="Proteomes" id="UP000005546">
    <property type="component" value="Unassembled WGS sequence"/>
</dbReference>
<protein>
    <submittedName>
        <fullName evidence="1">Conserved domain protein</fullName>
    </submittedName>
</protein>
<dbReference type="AlphaFoldDB" id="F3QTW5"/>
<dbReference type="GeneID" id="98397609"/>
<dbReference type="EMBL" id="AFBR01000040">
    <property type="protein sequence ID" value="EGG54374.1"/>
    <property type="molecule type" value="Genomic_DNA"/>
</dbReference>
<dbReference type="eggNOG" id="ENOG5034B5T">
    <property type="taxonomic scope" value="Bacteria"/>
</dbReference>
<dbReference type="STRING" id="762982.HMPREF9442_01634"/>
<keyword evidence="2" id="KW-1185">Reference proteome</keyword>
<name>F3QTW5_9BACT</name>